<protein>
    <submittedName>
        <fullName evidence="1">Uncharacterized protein</fullName>
    </submittedName>
</protein>
<name>A0A8S1Y5Q4_PAROT</name>
<dbReference type="EMBL" id="CAJJDP010000145">
    <property type="protein sequence ID" value="CAD8208613.1"/>
    <property type="molecule type" value="Genomic_DNA"/>
</dbReference>
<proteinExistence type="predicted"/>
<dbReference type="Proteomes" id="UP000683925">
    <property type="component" value="Unassembled WGS sequence"/>
</dbReference>
<reference evidence="1" key="1">
    <citation type="submission" date="2021-01" db="EMBL/GenBank/DDBJ databases">
        <authorList>
            <consortium name="Genoscope - CEA"/>
            <person name="William W."/>
        </authorList>
    </citation>
    <scope>NUCLEOTIDE SEQUENCE</scope>
</reference>
<evidence type="ECO:0000313" key="2">
    <source>
        <dbReference type="Proteomes" id="UP000683925"/>
    </source>
</evidence>
<evidence type="ECO:0000313" key="1">
    <source>
        <dbReference type="EMBL" id="CAD8208613.1"/>
    </source>
</evidence>
<gene>
    <name evidence="1" type="ORF">POCTA_138.1.T1440153</name>
</gene>
<sequence length="198" mass="24129">MIILQPFSNYLFVFNIYPLEQRPNFIQQTSQDLIQSIRSFKNRLYYKQISYKRSKRGVFKPKIQAISFSIVLLHQLIEKKVLKLINFRRIQKFNCKPWEETLKQFSGDRNDNQYDVRLFKYELKKKKSGEEQYDLSDVIKLQISFLLKIFQISSKQDVIQIHPQEFYLQKTSTFKFVMFTKQYFILCFHLQSFLLYIQ</sequence>
<accession>A0A8S1Y5Q4</accession>
<keyword evidence="2" id="KW-1185">Reference proteome</keyword>
<dbReference type="AlphaFoldDB" id="A0A8S1Y5Q4"/>
<organism evidence="1 2">
    <name type="scientific">Paramecium octaurelia</name>
    <dbReference type="NCBI Taxonomy" id="43137"/>
    <lineage>
        <taxon>Eukaryota</taxon>
        <taxon>Sar</taxon>
        <taxon>Alveolata</taxon>
        <taxon>Ciliophora</taxon>
        <taxon>Intramacronucleata</taxon>
        <taxon>Oligohymenophorea</taxon>
        <taxon>Peniculida</taxon>
        <taxon>Parameciidae</taxon>
        <taxon>Paramecium</taxon>
    </lineage>
</organism>
<comment type="caution">
    <text evidence="1">The sequence shown here is derived from an EMBL/GenBank/DDBJ whole genome shotgun (WGS) entry which is preliminary data.</text>
</comment>